<dbReference type="InterPro" id="IPR003697">
    <property type="entry name" value="Maf-like"/>
</dbReference>
<keyword evidence="6" id="KW-1185">Reference proteome</keyword>
<comment type="similarity">
    <text evidence="4">Belongs to the Maf family. YhdE subfamily.</text>
</comment>
<evidence type="ECO:0000256" key="3">
    <source>
        <dbReference type="ARBA" id="ARBA00023080"/>
    </source>
</evidence>
<comment type="caution">
    <text evidence="5">The sequence shown here is derived from an EMBL/GenBank/DDBJ whole genome shotgun (WGS) entry which is preliminary data.</text>
</comment>
<dbReference type="PANTHER" id="PTHR43213:SF5">
    <property type="entry name" value="BIFUNCTIONAL DTTP_UTP PYROPHOSPHATASE_METHYLTRANSFERASE PROTEIN-RELATED"/>
    <property type="match status" value="1"/>
</dbReference>
<accession>A0A4R2EM58</accession>
<comment type="cofactor">
    <cofactor evidence="1 4">
        <name>a divalent metal cation</name>
        <dbReference type="ChEBI" id="CHEBI:60240"/>
    </cofactor>
</comment>
<dbReference type="Proteomes" id="UP000294830">
    <property type="component" value="Unassembled WGS sequence"/>
</dbReference>
<dbReference type="CDD" id="cd00555">
    <property type="entry name" value="Maf"/>
    <property type="match status" value="1"/>
</dbReference>
<comment type="catalytic activity">
    <reaction evidence="4">
        <text>dTTP + H2O = dTMP + diphosphate + H(+)</text>
        <dbReference type="Rhea" id="RHEA:28534"/>
        <dbReference type="ChEBI" id="CHEBI:15377"/>
        <dbReference type="ChEBI" id="CHEBI:15378"/>
        <dbReference type="ChEBI" id="CHEBI:33019"/>
        <dbReference type="ChEBI" id="CHEBI:37568"/>
        <dbReference type="ChEBI" id="CHEBI:63528"/>
        <dbReference type="EC" id="3.6.1.9"/>
    </reaction>
</comment>
<dbReference type="AlphaFoldDB" id="A0A4R2EM58"/>
<evidence type="ECO:0000256" key="4">
    <source>
        <dbReference type="HAMAP-Rule" id="MF_00528"/>
    </source>
</evidence>
<dbReference type="PIRSF" id="PIRSF006305">
    <property type="entry name" value="Maf"/>
    <property type="match status" value="1"/>
</dbReference>
<dbReference type="OrthoDB" id="9807767at2"/>
<feature type="site" description="Important for substrate specificity" evidence="4">
    <location>
        <position position="20"/>
    </location>
</feature>
<comment type="catalytic activity">
    <reaction evidence="4">
        <text>UTP + H2O = UMP + diphosphate + H(+)</text>
        <dbReference type="Rhea" id="RHEA:29395"/>
        <dbReference type="ChEBI" id="CHEBI:15377"/>
        <dbReference type="ChEBI" id="CHEBI:15378"/>
        <dbReference type="ChEBI" id="CHEBI:33019"/>
        <dbReference type="ChEBI" id="CHEBI:46398"/>
        <dbReference type="ChEBI" id="CHEBI:57865"/>
        <dbReference type="EC" id="3.6.1.9"/>
    </reaction>
</comment>
<dbReference type="SUPFAM" id="SSF52972">
    <property type="entry name" value="ITPase-like"/>
    <property type="match status" value="1"/>
</dbReference>
<name>A0A4R2EM58_9BACT</name>
<comment type="function">
    <text evidence="4">Nucleoside triphosphate pyrophosphatase that hydrolyzes dTTP and UTP. May have a dual role in cell division arrest and in preventing the incorporation of modified nucleotides into cellular nucleic acids.</text>
</comment>
<evidence type="ECO:0000256" key="1">
    <source>
        <dbReference type="ARBA" id="ARBA00001968"/>
    </source>
</evidence>
<keyword evidence="4" id="KW-0963">Cytoplasm</keyword>
<proteinExistence type="inferred from homology"/>
<feature type="site" description="Important for substrate specificity" evidence="4">
    <location>
        <position position="80"/>
    </location>
</feature>
<keyword evidence="3 4" id="KW-0546">Nucleotide metabolism</keyword>
<sequence>MQKNAIADRFHLILASKSPRRRQLLRDAGFEFTLADSFEVEEIYPETLAAEEVAEFLSNLKADAYPVALKGNDVLITSDTVVVADGEVMGKPADYDDAFRMLRKLSGRMHKVITAVCIRTVSQKLSFSDECDVFFDELSDEEIDFYLRHYKPYDKAGAYGIQEWIGYVGISRIEGSFFTVMGFPIHRVYQELKRLE</sequence>
<feature type="site" description="Important for substrate specificity" evidence="4">
    <location>
        <position position="162"/>
    </location>
</feature>
<organism evidence="5 6">
    <name type="scientific">Acetobacteroides hydrogenigenes</name>
    <dbReference type="NCBI Taxonomy" id="979970"/>
    <lineage>
        <taxon>Bacteria</taxon>
        <taxon>Pseudomonadati</taxon>
        <taxon>Bacteroidota</taxon>
        <taxon>Bacteroidia</taxon>
        <taxon>Bacteroidales</taxon>
        <taxon>Rikenellaceae</taxon>
        <taxon>Acetobacteroides</taxon>
    </lineage>
</organism>
<dbReference type="EMBL" id="SLWB01000007">
    <property type="protein sequence ID" value="TCN67544.1"/>
    <property type="molecule type" value="Genomic_DNA"/>
</dbReference>
<reference evidence="5 6" key="1">
    <citation type="submission" date="2019-03" db="EMBL/GenBank/DDBJ databases">
        <title>Genomic Encyclopedia of Archaeal and Bacterial Type Strains, Phase II (KMG-II): from individual species to whole genera.</title>
        <authorList>
            <person name="Goeker M."/>
        </authorList>
    </citation>
    <scope>NUCLEOTIDE SEQUENCE [LARGE SCALE GENOMIC DNA]</scope>
    <source>
        <strain evidence="5 6">RL-C</strain>
    </source>
</reference>
<evidence type="ECO:0000313" key="5">
    <source>
        <dbReference type="EMBL" id="TCN67544.1"/>
    </source>
</evidence>
<comment type="caution">
    <text evidence="4">Lacks conserved residue(s) required for the propagation of feature annotation.</text>
</comment>
<protein>
    <recommendedName>
        <fullName evidence="4">dTTP/UTP pyrophosphatase</fullName>
        <shortName evidence="4">dTTPase/UTPase</shortName>
        <ecNumber evidence="4">3.6.1.9</ecNumber>
    </recommendedName>
    <alternativeName>
        <fullName evidence="4">Nucleoside triphosphate pyrophosphatase</fullName>
    </alternativeName>
    <alternativeName>
        <fullName evidence="4">Nucleotide pyrophosphatase</fullName>
        <shortName evidence="4">Nucleotide PPase</shortName>
    </alternativeName>
</protein>
<dbReference type="HAMAP" id="MF_00528">
    <property type="entry name" value="Maf"/>
    <property type="match status" value="1"/>
</dbReference>
<dbReference type="PANTHER" id="PTHR43213">
    <property type="entry name" value="BIFUNCTIONAL DTTP/UTP PYROPHOSPHATASE/METHYLTRANSFERASE PROTEIN-RELATED"/>
    <property type="match status" value="1"/>
</dbReference>
<dbReference type="InterPro" id="IPR029001">
    <property type="entry name" value="ITPase-like_fam"/>
</dbReference>
<comment type="subcellular location">
    <subcellularLocation>
        <location evidence="4">Cytoplasm</location>
    </subcellularLocation>
</comment>
<dbReference type="GO" id="GO:0005737">
    <property type="term" value="C:cytoplasm"/>
    <property type="evidence" value="ECO:0007669"/>
    <property type="project" value="UniProtKB-SubCell"/>
</dbReference>
<evidence type="ECO:0000313" key="6">
    <source>
        <dbReference type="Proteomes" id="UP000294830"/>
    </source>
</evidence>
<dbReference type="GO" id="GO:0036218">
    <property type="term" value="F:dTTP diphosphatase activity"/>
    <property type="evidence" value="ECO:0007669"/>
    <property type="project" value="RHEA"/>
</dbReference>
<feature type="active site" description="Proton acceptor" evidence="4">
    <location>
        <position position="79"/>
    </location>
</feature>
<dbReference type="RefSeq" id="WP_131839185.1">
    <property type="nucleotide sequence ID" value="NZ_SLWB01000007.1"/>
</dbReference>
<dbReference type="Gene3D" id="3.90.950.10">
    <property type="match status" value="1"/>
</dbReference>
<dbReference type="NCBIfam" id="TIGR00172">
    <property type="entry name" value="maf"/>
    <property type="match status" value="1"/>
</dbReference>
<dbReference type="GO" id="GO:0036221">
    <property type="term" value="F:UTP diphosphatase activity"/>
    <property type="evidence" value="ECO:0007669"/>
    <property type="project" value="RHEA"/>
</dbReference>
<dbReference type="Pfam" id="PF02545">
    <property type="entry name" value="Maf"/>
    <property type="match status" value="1"/>
</dbReference>
<evidence type="ECO:0000256" key="2">
    <source>
        <dbReference type="ARBA" id="ARBA00022801"/>
    </source>
</evidence>
<gene>
    <name evidence="5" type="ORF">CLV25_1073</name>
</gene>
<dbReference type="EC" id="3.6.1.9" evidence="4"/>
<dbReference type="GO" id="GO:0009117">
    <property type="term" value="P:nucleotide metabolic process"/>
    <property type="evidence" value="ECO:0007669"/>
    <property type="project" value="UniProtKB-KW"/>
</dbReference>
<keyword evidence="2 4" id="KW-0378">Hydrolase</keyword>